<comment type="function">
    <text evidence="6">DNA-binding transcription regulator that regulates endothelial cell proliferation and G1/S cell-cycle progression. Specifically binds the 5'-[AT]NTNN[GT]GGCA[AGT]-3' core DNA sequence and acts by modulating expression of pRB-E2F cell-cycle target genes.</text>
</comment>
<feature type="region of interest" description="Disordered" evidence="7">
    <location>
        <begin position="110"/>
        <end position="135"/>
    </location>
</feature>
<dbReference type="Gene3D" id="6.20.210.20">
    <property type="entry name" value="THAP domain"/>
    <property type="match status" value="1"/>
</dbReference>
<evidence type="ECO:0000256" key="5">
    <source>
        <dbReference type="PROSITE-ProRule" id="PRU00309"/>
    </source>
</evidence>
<evidence type="ECO:0000313" key="10">
    <source>
        <dbReference type="Proteomes" id="UP000264800"/>
    </source>
</evidence>
<evidence type="ECO:0000313" key="9">
    <source>
        <dbReference type="Ensembl" id="ENSKMAP00000008654.1"/>
    </source>
</evidence>
<reference evidence="9" key="2">
    <citation type="submission" date="2025-09" db="UniProtKB">
        <authorList>
            <consortium name="Ensembl"/>
        </authorList>
    </citation>
    <scope>IDENTIFICATION</scope>
</reference>
<dbReference type="GO" id="GO:0005654">
    <property type="term" value="C:nucleoplasm"/>
    <property type="evidence" value="ECO:0007669"/>
    <property type="project" value="UniProtKB-SubCell"/>
</dbReference>
<organism evidence="9 10">
    <name type="scientific">Kryptolebias marmoratus</name>
    <name type="common">Mangrove killifish</name>
    <name type="synonym">Rivulus marmoratus</name>
    <dbReference type="NCBI Taxonomy" id="37003"/>
    <lineage>
        <taxon>Eukaryota</taxon>
        <taxon>Metazoa</taxon>
        <taxon>Chordata</taxon>
        <taxon>Craniata</taxon>
        <taxon>Vertebrata</taxon>
        <taxon>Euteleostomi</taxon>
        <taxon>Actinopterygii</taxon>
        <taxon>Neopterygii</taxon>
        <taxon>Teleostei</taxon>
        <taxon>Neoteleostei</taxon>
        <taxon>Acanthomorphata</taxon>
        <taxon>Ovalentaria</taxon>
        <taxon>Atherinomorphae</taxon>
        <taxon>Cyprinodontiformes</taxon>
        <taxon>Rivulidae</taxon>
        <taxon>Kryptolebias</taxon>
    </lineage>
</organism>
<dbReference type="Proteomes" id="UP000264800">
    <property type="component" value="Unplaced"/>
</dbReference>
<keyword evidence="4 5" id="KW-0238">DNA-binding</keyword>
<dbReference type="GO" id="GO:0001935">
    <property type="term" value="P:endothelial cell proliferation"/>
    <property type="evidence" value="ECO:0007669"/>
    <property type="project" value="UniProtKB-UniRule"/>
</dbReference>
<evidence type="ECO:0000256" key="7">
    <source>
        <dbReference type="SAM" id="MobiDB-lite"/>
    </source>
</evidence>
<dbReference type="PANTHER" id="PTHR46600:SF11">
    <property type="entry name" value="THAP DOMAIN-CONTAINING PROTEIN 10"/>
    <property type="match status" value="1"/>
</dbReference>
<comment type="similarity">
    <text evidence="6">Belongs to the THAP1 family.</text>
</comment>
<dbReference type="PROSITE" id="PS50950">
    <property type="entry name" value="ZF_THAP"/>
    <property type="match status" value="1"/>
</dbReference>
<dbReference type="GO" id="GO:0008270">
    <property type="term" value="F:zinc ion binding"/>
    <property type="evidence" value="ECO:0007669"/>
    <property type="project" value="UniProtKB-KW"/>
</dbReference>
<evidence type="ECO:0000256" key="3">
    <source>
        <dbReference type="ARBA" id="ARBA00022833"/>
    </source>
</evidence>
<protein>
    <recommendedName>
        <fullName evidence="6">THAP domain-containing protein 1</fullName>
    </recommendedName>
</protein>
<dbReference type="SMART" id="SM00980">
    <property type="entry name" value="THAP"/>
    <property type="match status" value="1"/>
</dbReference>
<evidence type="ECO:0000256" key="2">
    <source>
        <dbReference type="ARBA" id="ARBA00022771"/>
    </source>
</evidence>
<dbReference type="STRING" id="37003.ENSKMAP00000008654"/>
<dbReference type="GeneTree" id="ENSGT01070000254302"/>
<proteinExistence type="inferred from homology"/>
<keyword evidence="6" id="KW-0805">Transcription regulation</keyword>
<evidence type="ECO:0000256" key="4">
    <source>
        <dbReference type="ARBA" id="ARBA00023125"/>
    </source>
</evidence>
<dbReference type="Pfam" id="PF05485">
    <property type="entry name" value="THAP"/>
    <property type="match status" value="1"/>
</dbReference>
<keyword evidence="6" id="KW-0175">Coiled coil</keyword>
<dbReference type="GO" id="GO:0043565">
    <property type="term" value="F:sequence-specific DNA binding"/>
    <property type="evidence" value="ECO:0007669"/>
    <property type="project" value="UniProtKB-UniRule"/>
</dbReference>
<name>A0A3Q3ABY1_KRYMA</name>
<keyword evidence="6" id="KW-0131">Cell cycle</keyword>
<evidence type="ECO:0000259" key="8">
    <source>
        <dbReference type="PROSITE" id="PS50950"/>
    </source>
</evidence>
<feature type="compositionally biased region" description="Polar residues" evidence="7">
    <location>
        <begin position="110"/>
        <end position="125"/>
    </location>
</feature>
<keyword evidence="3" id="KW-0862">Zinc</keyword>
<reference evidence="9" key="1">
    <citation type="submission" date="2025-08" db="UniProtKB">
        <authorList>
            <consortium name="Ensembl"/>
        </authorList>
    </citation>
    <scope>IDENTIFICATION</scope>
</reference>
<dbReference type="AlphaFoldDB" id="A0A3Q3ABY1"/>
<comment type="subcellular location">
    <subcellularLocation>
        <location evidence="6">Nucleus</location>
        <location evidence="6">Nucleoplasm</location>
    </subcellularLocation>
</comment>
<sequence>MPYHCVAFGCGKTLEDGVTLFKFPKDPDEFRKWEKQVQRMRPWWAATPYSHLCSDHFGKEYFESKLLPTEALKLRPGAAPTVFVRPHCSSCSGAGCKRCLPAIQRRSLTAETNGPSSSVSSQGNTKKLRIRSSPIPEEKRMTNDQFICCHAGTECWNFPLGSIKCLSTVGCKRIYPFWYSFFFVALQPKILMDFNLNKSNNSPKKPTSD</sequence>
<dbReference type="InterPro" id="IPR026516">
    <property type="entry name" value="THAP1/10"/>
</dbReference>
<keyword evidence="1" id="KW-0479">Metal-binding</keyword>
<evidence type="ECO:0000256" key="6">
    <source>
        <dbReference type="RuleBase" id="RU369073"/>
    </source>
</evidence>
<dbReference type="Ensembl" id="ENSKMAT00000008786.1">
    <property type="protein sequence ID" value="ENSKMAP00000008654.1"/>
    <property type="gene ID" value="ENSKMAG00000006497.1"/>
</dbReference>
<keyword evidence="10" id="KW-1185">Reference proteome</keyword>
<dbReference type="InterPro" id="IPR038441">
    <property type="entry name" value="THAP_Znf_sf"/>
</dbReference>
<keyword evidence="6" id="KW-0804">Transcription</keyword>
<evidence type="ECO:0000256" key="1">
    <source>
        <dbReference type="ARBA" id="ARBA00022723"/>
    </source>
</evidence>
<dbReference type="SUPFAM" id="SSF57716">
    <property type="entry name" value="Glucocorticoid receptor-like (DNA-binding domain)"/>
    <property type="match status" value="1"/>
</dbReference>
<feature type="domain" description="THAP-type" evidence="8">
    <location>
        <begin position="1"/>
        <end position="83"/>
    </location>
</feature>
<dbReference type="GO" id="GO:0003700">
    <property type="term" value="F:DNA-binding transcription factor activity"/>
    <property type="evidence" value="ECO:0007669"/>
    <property type="project" value="UniProtKB-UniRule"/>
</dbReference>
<accession>A0A3Q3ABY1</accession>
<dbReference type="SMART" id="SM00692">
    <property type="entry name" value="DM3"/>
    <property type="match status" value="1"/>
</dbReference>
<dbReference type="PANTHER" id="PTHR46600">
    <property type="entry name" value="THAP DOMAIN-CONTAINING"/>
    <property type="match status" value="1"/>
</dbReference>
<keyword evidence="6" id="KW-0539">Nucleus</keyword>
<keyword evidence="2 5" id="KW-0863">Zinc-finger</keyword>
<dbReference type="InterPro" id="IPR006612">
    <property type="entry name" value="THAP_Znf"/>
</dbReference>